<dbReference type="PANTHER" id="PTHR34761:SF1">
    <property type="entry name" value="NUCLEOLUS AND NEURAL PROGENITOR PROTEIN"/>
    <property type="match status" value="1"/>
</dbReference>
<dbReference type="CDD" id="cd06257">
    <property type="entry name" value="DnaJ"/>
    <property type="match status" value="1"/>
</dbReference>
<feature type="compositionally biased region" description="Low complexity" evidence="1">
    <location>
        <begin position="792"/>
        <end position="806"/>
    </location>
</feature>
<feature type="compositionally biased region" description="Low complexity" evidence="1">
    <location>
        <begin position="333"/>
        <end position="361"/>
    </location>
</feature>
<feature type="transmembrane region" description="Helical" evidence="2">
    <location>
        <begin position="162"/>
        <end position="180"/>
    </location>
</feature>
<feature type="compositionally biased region" description="Basic residues" evidence="1">
    <location>
        <begin position="734"/>
        <end position="746"/>
    </location>
</feature>
<evidence type="ECO:0000313" key="5">
    <source>
        <dbReference type="Proteomes" id="UP000738325"/>
    </source>
</evidence>
<gene>
    <name evidence="4" type="ORF">BGZ99_000491</name>
</gene>
<organism evidence="4 5">
    <name type="scientific">Dissophora globulifera</name>
    <dbReference type="NCBI Taxonomy" id="979702"/>
    <lineage>
        <taxon>Eukaryota</taxon>
        <taxon>Fungi</taxon>
        <taxon>Fungi incertae sedis</taxon>
        <taxon>Mucoromycota</taxon>
        <taxon>Mortierellomycotina</taxon>
        <taxon>Mortierellomycetes</taxon>
        <taxon>Mortierellales</taxon>
        <taxon>Mortierellaceae</taxon>
        <taxon>Dissophora</taxon>
    </lineage>
</organism>
<dbReference type="GO" id="GO:0005634">
    <property type="term" value="C:nucleus"/>
    <property type="evidence" value="ECO:0007669"/>
    <property type="project" value="TreeGrafter"/>
</dbReference>
<dbReference type="Pfam" id="PF00226">
    <property type="entry name" value="DnaJ"/>
    <property type="match status" value="1"/>
</dbReference>
<feature type="transmembrane region" description="Helical" evidence="2">
    <location>
        <begin position="187"/>
        <end position="207"/>
    </location>
</feature>
<accession>A0A9P6RVR8</accession>
<dbReference type="InterPro" id="IPR018253">
    <property type="entry name" value="DnaJ_domain_CS"/>
</dbReference>
<keyword evidence="2" id="KW-0812">Transmembrane</keyword>
<keyword evidence="2" id="KW-0472">Membrane</keyword>
<dbReference type="PANTHER" id="PTHR34761">
    <property type="entry name" value="NUCLEOLUS AND NEURAL PROGENITOR PROTEIN"/>
    <property type="match status" value="1"/>
</dbReference>
<proteinExistence type="predicted"/>
<feature type="region of interest" description="Disordered" evidence="1">
    <location>
        <begin position="703"/>
        <end position="859"/>
    </location>
</feature>
<evidence type="ECO:0000256" key="1">
    <source>
        <dbReference type="SAM" id="MobiDB-lite"/>
    </source>
</evidence>
<dbReference type="OrthoDB" id="436519at2759"/>
<protein>
    <recommendedName>
        <fullName evidence="3">J domain-containing protein</fullName>
    </recommendedName>
</protein>
<feature type="compositionally biased region" description="Low complexity" evidence="1">
    <location>
        <begin position="750"/>
        <end position="772"/>
    </location>
</feature>
<feature type="region of interest" description="Disordered" evidence="1">
    <location>
        <begin position="323"/>
        <end position="385"/>
    </location>
</feature>
<dbReference type="Proteomes" id="UP000738325">
    <property type="component" value="Unassembled WGS sequence"/>
</dbReference>
<dbReference type="AlphaFoldDB" id="A0A9P6RVR8"/>
<dbReference type="Pfam" id="PF14780">
    <property type="entry name" value="NEPRO_N"/>
    <property type="match status" value="1"/>
</dbReference>
<dbReference type="Gene3D" id="1.10.287.110">
    <property type="entry name" value="DnaJ domain"/>
    <property type="match status" value="1"/>
</dbReference>
<feature type="transmembrane region" description="Helical" evidence="2">
    <location>
        <begin position="49"/>
        <end position="66"/>
    </location>
</feature>
<reference evidence="4" key="1">
    <citation type="journal article" date="2020" name="Fungal Divers.">
        <title>Resolving the Mortierellaceae phylogeny through synthesis of multi-gene phylogenetics and phylogenomics.</title>
        <authorList>
            <person name="Vandepol N."/>
            <person name="Liber J."/>
            <person name="Desiro A."/>
            <person name="Na H."/>
            <person name="Kennedy M."/>
            <person name="Barry K."/>
            <person name="Grigoriev I.V."/>
            <person name="Miller A.N."/>
            <person name="O'Donnell K."/>
            <person name="Stajich J.E."/>
            <person name="Bonito G."/>
        </authorList>
    </citation>
    <scope>NUCLEOTIDE SEQUENCE</scope>
    <source>
        <strain evidence="4">REB-010B</strain>
    </source>
</reference>
<dbReference type="InterPro" id="IPR052835">
    <property type="entry name" value="Nepro"/>
</dbReference>
<dbReference type="PROSITE" id="PS00636">
    <property type="entry name" value="DNAJ_1"/>
    <property type="match status" value="1"/>
</dbReference>
<feature type="compositionally biased region" description="Polar residues" evidence="1">
    <location>
        <begin position="362"/>
        <end position="374"/>
    </location>
</feature>
<feature type="compositionally biased region" description="Low complexity" evidence="1">
    <location>
        <begin position="642"/>
        <end position="658"/>
    </location>
</feature>
<comment type="caution">
    <text evidence="4">The sequence shown here is derived from an EMBL/GenBank/DDBJ whole genome shotgun (WGS) entry which is preliminary data.</text>
</comment>
<feature type="region of interest" description="Disordered" evidence="1">
    <location>
        <begin position="606"/>
        <end position="627"/>
    </location>
</feature>
<evidence type="ECO:0000313" key="4">
    <source>
        <dbReference type="EMBL" id="KAG0329756.1"/>
    </source>
</evidence>
<keyword evidence="5" id="KW-1185">Reference proteome</keyword>
<dbReference type="PROSITE" id="PS50076">
    <property type="entry name" value="DNAJ_2"/>
    <property type="match status" value="1"/>
</dbReference>
<feature type="region of interest" description="Disordered" evidence="1">
    <location>
        <begin position="641"/>
        <end position="664"/>
    </location>
</feature>
<dbReference type="SUPFAM" id="SSF46565">
    <property type="entry name" value="Chaperone J-domain"/>
    <property type="match status" value="1"/>
</dbReference>
<sequence>MESYAGLAGWAFLPSFVTNVLQSIWYSFKYPVNSTAKPAPNTLKYRRHYNRIYCGVVLAYLAYTIVEVDRATAINGYDLLDLNFHSFSQRQLRVNFRKASLMYHPDKVGQAGAETFVRIRAAHEVLSDPVLKTAYDRFGPEIMACTTCKTSKDFTTRGLGSFYTFYIGSGVVLVLMSVLGKGQFGRYWRFIVLFGMAALELAMVTRAEPMTVLSWIIPHRVTFEQVAILHQIFISTFIAISQIGPILVPSKEQAKNNVKDLADRLELLTAISNAESIQQLQGVFDVFRGDETCMTLLRKQMGTLALDSQLAQDQLLNEARSSQRILTPPPSATLPASAAASQSSSRFATPSSSPSPAYSISFTDTGSQQPTFQPRATLRGGSSADHTSNVQKLLAFQECYRKSEFWEESAILERLYYKNKSQHRQSGHFQRLCECRRLVSRIKELDIAGLTDELVKKFFSGRSLKTLATTKSQWDSVPYRSTVAYTMTRIIGGILLLRKLQYALHETYGAFYQLMSKAQFMAFALITIGLCSRLSIVSKAWTNELADGYELLGAWIKSFPKENNLPEAVDYEKQLPESINSLMATTVPSIPATPVPAAASQLMEDSDMGQVVQRKGQLSTSKGSDAGLDLGQVVQRKDLPKASSAIAQRSSTSSASESSGDELERRVIETKQDADNNSNGNDDAHKGLLDELDTIFGSKPAPAAVISNKSGSDKAKAGSPLPDLDSIFGSAQKQKTKGKDGKKPKKHSDSMASLSSSPSSSSTPSTPGQKTSLAATGTQARSASNFDDVFNLSRSASPSSSVLARSQGGSVNKHKSTTEMDDIFATASKKPKKKKPVAGSEIDQIFGPPSKKKMKGKER</sequence>
<dbReference type="SMART" id="SM00271">
    <property type="entry name" value="DnaJ"/>
    <property type="match status" value="1"/>
</dbReference>
<dbReference type="InterPro" id="IPR036869">
    <property type="entry name" value="J_dom_sf"/>
</dbReference>
<keyword evidence="2" id="KW-1133">Transmembrane helix</keyword>
<dbReference type="EMBL" id="JAAAIP010000011">
    <property type="protein sequence ID" value="KAG0329756.1"/>
    <property type="molecule type" value="Genomic_DNA"/>
</dbReference>
<feature type="transmembrane region" description="Helical" evidence="2">
    <location>
        <begin position="6"/>
        <end position="28"/>
    </location>
</feature>
<name>A0A9P6RVR8_9FUNG</name>
<feature type="domain" description="J" evidence="3">
    <location>
        <begin position="75"/>
        <end position="139"/>
    </location>
</feature>
<dbReference type="InterPro" id="IPR001623">
    <property type="entry name" value="DnaJ_domain"/>
</dbReference>
<dbReference type="InterPro" id="IPR027951">
    <property type="entry name" value="Nepro_N"/>
</dbReference>
<evidence type="ECO:0000256" key="2">
    <source>
        <dbReference type="SAM" id="Phobius"/>
    </source>
</evidence>
<evidence type="ECO:0000259" key="3">
    <source>
        <dbReference type="PROSITE" id="PS50076"/>
    </source>
</evidence>
<feature type="compositionally biased region" description="Polar residues" evidence="1">
    <location>
        <begin position="773"/>
        <end position="785"/>
    </location>
</feature>
<feature type="compositionally biased region" description="Basic residues" evidence="1">
    <location>
        <begin position="850"/>
        <end position="859"/>
    </location>
</feature>